<dbReference type="Proteomes" id="UP001152795">
    <property type="component" value="Unassembled WGS sequence"/>
</dbReference>
<evidence type="ECO:0000313" key="1">
    <source>
        <dbReference type="EMBL" id="CAB4039059.1"/>
    </source>
</evidence>
<dbReference type="AlphaFoldDB" id="A0A6S7LR51"/>
<accession>A0A6S7LR51</accession>
<keyword evidence="2" id="KW-1185">Reference proteome</keyword>
<protein>
    <submittedName>
        <fullName evidence="1">Uncharacterized protein</fullName>
    </submittedName>
</protein>
<sequence length="209" mass="23352">MAEVRPILKEGDHEANVILIAIDKQKVTAVSLLDMSKAFDSLSHGRILLDKLQDVGASTSALKWFENYLSNRKQVVRTNSAVSNLLPVVSGVPQGSILGPLLFTIYVNDLSTVTKNSSSECYVDDIKLLMSFRVHECNNTVIAMNQDLLGIRNWCFDNRLLLNPDKTKLIVYGSRQMMDKLREFHLSLLGNDLVPVQTVKDLGVTFDKT</sequence>
<dbReference type="PROSITE" id="PS50878">
    <property type="entry name" value="RT_POL"/>
    <property type="match status" value="1"/>
</dbReference>
<dbReference type="InterPro" id="IPR043502">
    <property type="entry name" value="DNA/RNA_pol_sf"/>
</dbReference>
<evidence type="ECO:0000313" key="2">
    <source>
        <dbReference type="Proteomes" id="UP001152795"/>
    </source>
</evidence>
<reference evidence="1" key="1">
    <citation type="submission" date="2020-04" db="EMBL/GenBank/DDBJ databases">
        <authorList>
            <person name="Alioto T."/>
            <person name="Alioto T."/>
            <person name="Gomez Garrido J."/>
        </authorList>
    </citation>
    <scope>NUCLEOTIDE SEQUENCE</scope>
    <source>
        <strain evidence="1">A484AB</strain>
    </source>
</reference>
<dbReference type="OrthoDB" id="5953030at2759"/>
<dbReference type="PANTHER" id="PTHR33332">
    <property type="entry name" value="REVERSE TRANSCRIPTASE DOMAIN-CONTAINING PROTEIN"/>
    <property type="match status" value="1"/>
</dbReference>
<dbReference type="SUPFAM" id="SSF56672">
    <property type="entry name" value="DNA/RNA polymerases"/>
    <property type="match status" value="1"/>
</dbReference>
<comment type="caution">
    <text evidence="1">The sequence shown here is derived from an EMBL/GenBank/DDBJ whole genome shotgun (WGS) entry which is preliminary data.</text>
</comment>
<dbReference type="EMBL" id="CACRXK020024900">
    <property type="protein sequence ID" value="CAB4039059.1"/>
    <property type="molecule type" value="Genomic_DNA"/>
</dbReference>
<organism evidence="1 2">
    <name type="scientific">Paramuricea clavata</name>
    <name type="common">Red gorgonian</name>
    <name type="synonym">Violescent sea-whip</name>
    <dbReference type="NCBI Taxonomy" id="317549"/>
    <lineage>
        <taxon>Eukaryota</taxon>
        <taxon>Metazoa</taxon>
        <taxon>Cnidaria</taxon>
        <taxon>Anthozoa</taxon>
        <taxon>Octocorallia</taxon>
        <taxon>Malacalcyonacea</taxon>
        <taxon>Plexauridae</taxon>
        <taxon>Paramuricea</taxon>
    </lineage>
</organism>
<name>A0A6S7LR51_PARCT</name>
<gene>
    <name evidence="1" type="ORF">PACLA_8A087382</name>
</gene>
<dbReference type="InterPro" id="IPR000477">
    <property type="entry name" value="RT_dom"/>
</dbReference>
<proteinExistence type="predicted"/>
<dbReference type="Pfam" id="PF00078">
    <property type="entry name" value="RVT_1"/>
    <property type="match status" value="1"/>
</dbReference>